<dbReference type="SUPFAM" id="SSF52266">
    <property type="entry name" value="SGNH hydrolase"/>
    <property type="match status" value="1"/>
</dbReference>
<dbReference type="InterPro" id="IPR013830">
    <property type="entry name" value="SGNH_hydro"/>
</dbReference>
<dbReference type="PANTHER" id="PTHR37834">
    <property type="entry name" value="GDSL-LIKE LIPASE/ACYLHYDROLASE DOMAIN PROTEIN (AFU_ORTHOLOGUE AFUA_2G00620)"/>
    <property type="match status" value="1"/>
</dbReference>
<dbReference type="Pfam" id="PF13472">
    <property type="entry name" value="Lipase_GDSL_2"/>
    <property type="match status" value="1"/>
</dbReference>
<dbReference type="PANTHER" id="PTHR37834:SF2">
    <property type="entry name" value="ESTERASE, SGNH HYDROLASE-TYPE"/>
    <property type="match status" value="1"/>
</dbReference>
<name>A0ABS1IZB3_9FIRM</name>
<evidence type="ECO:0000259" key="1">
    <source>
        <dbReference type="Pfam" id="PF13472"/>
    </source>
</evidence>
<accession>A0ABS1IZB3</accession>
<comment type="caution">
    <text evidence="2">The sequence shown here is derived from an EMBL/GenBank/DDBJ whole genome shotgun (WGS) entry which is preliminary data.</text>
</comment>
<sequence>MFSDRVKLLGRTFEKGGRLLLKDSYTGLSFYCKGSVRLTITPEKETDKDSCPYVGVVIDDDLEAVRKIAITHELKNVKATKGDGKAHKIEIVKLTEEQYGNIYFSELCFEDEDSVKKTESYNKSVLFIGDSITAGYGVDGIDGEGDFTTFEENVLSSSAILTAKSINAEAYVFASSGNGIISRWIEPDKDEPNKDGLMPVIFPFEKDIFPEADYIFVNLGTNDNSYIKGKAWRINRFKEEYTKFIVKLRKLYPKSMLFIAFGVMEDELLPDLEAMVNNYKEDYKDDNCFFIKLDKQQLSEGIGAAGHPSLNVNKRVSDTLIKAIENNY</sequence>
<dbReference type="InterPro" id="IPR036514">
    <property type="entry name" value="SGNH_hydro_sf"/>
</dbReference>
<gene>
    <name evidence="2" type="ORF">JJN12_05430</name>
</gene>
<dbReference type="InterPro" id="IPR052762">
    <property type="entry name" value="PCW_deacetylase/CE"/>
</dbReference>
<keyword evidence="3" id="KW-1185">Reference proteome</keyword>
<dbReference type="Proteomes" id="UP000604730">
    <property type="component" value="Unassembled WGS sequence"/>
</dbReference>
<dbReference type="InterPro" id="IPR037461">
    <property type="entry name" value="CtCE2-like_dom"/>
</dbReference>
<dbReference type="EMBL" id="JAEPRJ010000001">
    <property type="protein sequence ID" value="MBK5897229.1"/>
    <property type="molecule type" value="Genomic_DNA"/>
</dbReference>
<feature type="domain" description="SGNH hydrolase-type esterase" evidence="1">
    <location>
        <begin position="127"/>
        <end position="281"/>
    </location>
</feature>
<dbReference type="Gene3D" id="2.60.120.260">
    <property type="entry name" value="Galactose-binding domain-like"/>
    <property type="match status" value="1"/>
</dbReference>
<evidence type="ECO:0000313" key="3">
    <source>
        <dbReference type="Proteomes" id="UP000604730"/>
    </source>
</evidence>
<organism evidence="2 3">
    <name type="scientific">Catonella massiliensis</name>
    <dbReference type="NCBI Taxonomy" id="2799636"/>
    <lineage>
        <taxon>Bacteria</taxon>
        <taxon>Bacillati</taxon>
        <taxon>Bacillota</taxon>
        <taxon>Clostridia</taxon>
        <taxon>Lachnospirales</taxon>
        <taxon>Lachnospiraceae</taxon>
        <taxon>Catonella</taxon>
    </lineage>
</organism>
<dbReference type="Gene3D" id="3.40.50.1110">
    <property type="entry name" value="SGNH hydrolase"/>
    <property type="match status" value="1"/>
</dbReference>
<dbReference type="RefSeq" id="WP_208428727.1">
    <property type="nucleotide sequence ID" value="NZ_JAEPRJ010000001.1"/>
</dbReference>
<proteinExistence type="predicted"/>
<evidence type="ECO:0000313" key="2">
    <source>
        <dbReference type="EMBL" id="MBK5897229.1"/>
    </source>
</evidence>
<reference evidence="2 3" key="1">
    <citation type="submission" date="2021-01" db="EMBL/GenBank/DDBJ databases">
        <title>Isolation and description of Catonella massiliensis sp. nov., a novel Catonella species, isolated from a stable periodontitis subject.</title>
        <authorList>
            <person name="Antezack A."/>
            <person name="Boxberger M."/>
            <person name="La Scola B."/>
            <person name="Monnet-Corti V."/>
        </authorList>
    </citation>
    <scope>NUCLEOTIDE SEQUENCE [LARGE SCALE GENOMIC DNA]</scope>
    <source>
        <strain evidence="2 3">Marseille-Q4567</strain>
    </source>
</reference>
<dbReference type="CDD" id="cd01831">
    <property type="entry name" value="Endoglucanase_E_like"/>
    <property type="match status" value="1"/>
</dbReference>
<protein>
    <recommendedName>
        <fullName evidence="1">SGNH hydrolase-type esterase domain-containing protein</fullName>
    </recommendedName>
</protein>